<protein>
    <submittedName>
        <fullName evidence="2">Uncharacterized protein</fullName>
    </submittedName>
</protein>
<accession>A0A3G4ZYQ9</accession>
<reference evidence="2" key="1">
    <citation type="submission" date="2018-10" db="EMBL/GenBank/DDBJ databases">
        <title>Hidden diversity of soil giant viruses.</title>
        <authorList>
            <person name="Schulz F."/>
            <person name="Alteio L."/>
            <person name="Goudeau D."/>
            <person name="Ryan E.M."/>
            <person name="Malmstrom R.R."/>
            <person name="Blanchard J."/>
            <person name="Woyke T."/>
        </authorList>
    </citation>
    <scope>NUCLEOTIDE SEQUENCE</scope>
    <source>
        <strain evidence="2">GAV1</strain>
    </source>
</reference>
<gene>
    <name evidence="2" type="ORF">Gaeavirus5_19</name>
</gene>
<evidence type="ECO:0000313" key="2">
    <source>
        <dbReference type="EMBL" id="AYV80022.1"/>
    </source>
</evidence>
<name>A0A3G4ZYQ9_9VIRU</name>
<keyword evidence="1" id="KW-0812">Transmembrane</keyword>
<dbReference type="Gene3D" id="2.160.20.110">
    <property type="match status" value="2"/>
</dbReference>
<keyword evidence="1" id="KW-1133">Transmembrane helix</keyword>
<proteinExistence type="predicted"/>
<dbReference type="EMBL" id="MK072203">
    <property type="protein sequence ID" value="AYV80022.1"/>
    <property type="molecule type" value="Genomic_DNA"/>
</dbReference>
<sequence>MSSVHLSSDTSITFFSGNYLIDITSYPPPLTIINDISPTPITIFILYQDQITTSNQYLIAGSSYINFQGPSTPIIGSSVSNFAGLISNPSYSNVNVSDIHISAAFGQTPTLAEFQGWICAINFGLGGTSNVTNCSSSIPITSLNCGGIIGSGSSVNATNCTSSGAISGNFSGGIFGANCFNSTASFCSSTGLINDGSGGIYGGYCNYTKTNATCSATSCFSMGDIGASNSYNCGGIFGGLCNPSVENCTCVAINCFSMGNIYGDGSGANGGIFGGGCQSTCSATNCYSVGVIGTSSGGIFGPTTVGSATAANCYSIGAIGSLAGGIFGESCTTCTAQNCYSAGSPIGEQGGGIFGYSNIGSNANNCYSVGLVSENAGGIFGANATTSSTNNCYMIGGNLLGGFYNQSNYEIFGPNQTDCSTTNCFSDNPHINLWNTYNASTALLSYINRTQIWISASTQTPFLLASFNSTLNSSNGLLVNMQAPTGYIYYYLLTGTSTTTNGNFTNSVLSGYYLEEQQNPTTASAPYSSNIFGYNIISFGFGVNVYTFVPVLVKNRKNKY</sequence>
<organism evidence="2">
    <name type="scientific">Gaeavirus sp</name>
    <dbReference type="NCBI Taxonomy" id="2487767"/>
    <lineage>
        <taxon>Viruses</taxon>
        <taxon>Varidnaviria</taxon>
        <taxon>Bamfordvirae</taxon>
        <taxon>Nucleocytoviricota</taxon>
        <taxon>Megaviricetes</taxon>
        <taxon>Imitervirales</taxon>
        <taxon>Mimiviridae</taxon>
        <taxon>Klosneuvirinae</taxon>
    </lineage>
</organism>
<evidence type="ECO:0000256" key="1">
    <source>
        <dbReference type="SAM" id="Phobius"/>
    </source>
</evidence>
<keyword evidence="1" id="KW-0472">Membrane</keyword>
<feature type="transmembrane region" description="Helical" evidence="1">
    <location>
        <begin position="531"/>
        <end position="553"/>
    </location>
</feature>